<name>A0A2I0B7Y4_9ASPA</name>
<dbReference type="GO" id="GO:0003723">
    <property type="term" value="F:RNA binding"/>
    <property type="evidence" value="ECO:0007669"/>
    <property type="project" value="UniProtKB-KW"/>
</dbReference>
<dbReference type="SMART" id="SM00443">
    <property type="entry name" value="G_patch"/>
    <property type="match status" value="1"/>
</dbReference>
<dbReference type="PANTHER" id="PTHR13948">
    <property type="entry name" value="RNA-BINDING PROTEIN"/>
    <property type="match status" value="1"/>
</dbReference>
<keyword evidence="7" id="KW-1185">Reference proteome</keyword>
<comment type="subcellular location">
    <subcellularLocation>
        <location evidence="1">Nucleus</location>
    </subcellularLocation>
</comment>
<evidence type="ECO:0000256" key="1">
    <source>
        <dbReference type="ARBA" id="ARBA00004123"/>
    </source>
</evidence>
<evidence type="ECO:0000256" key="4">
    <source>
        <dbReference type="SAM" id="MobiDB-lite"/>
    </source>
</evidence>
<keyword evidence="3" id="KW-0539">Nucleus</keyword>
<dbReference type="Proteomes" id="UP000236161">
    <property type="component" value="Unassembled WGS sequence"/>
</dbReference>
<dbReference type="STRING" id="1088818.A0A2I0B7Y4"/>
<evidence type="ECO:0000256" key="2">
    <source>
        <dbReference type="ARBA" id="ARBA00022884"/>
    </source>
</evidence>
<evidence type="ECO:0000259" key="5">
    <source>
        <dbReference type="PROSITE" id="PS50174"/>
    </source>
</evidence>
<keyword evidence="2" id="KW-0694">RNA-binding</keyword>
<organism evidence="6 7">
    <name type="scientific">Apostasia shenzhenica</name>
    <dbReference type="NCBI Taxonomy" id="1088818"/>
    <lineage>
        <taxon>Eukaryota</taxon>
        <taxon>Viridiplantae</taxon>
        <taxon>Streptophyta</taxon>
        <taxon>Embryophyta</taxon>
        <taxon>Tracheophyta</taxon>
        <taxon>Spermatophyta</taxon>
        <taxon>Magnoliopsida</taxon>
        <taxon>Liliopsida</taxon>
        <taxon>Asparagales</taxon>
        <taxon>Orchidaceae</taxon>
        <taxon>Apostasioideae</taxon>
        <taxon>Apostasia</taxon>
    </lineage>
</organism>
<reference evidence="6 7" key="1">
    <citation type="journal article" date="2017" name="Nature">
        <title>The Apostasia genome and the evolution of orchids.</title>
        <authorList>
            <person name="Zhang G.Q."/>
            <person name="Liu K.W."/>
            <person name="Li Z."/>
            <person name="Lohaus R."/>
            <person name="Hsiao Y.Y."/>
            <person name="Niu S.C."/>
            <person name="Wang J.Y."/>
            <person name="Lin Y.C."/>
            <person name="Xu Q."/>
            <person name="Chen L.J."/>
            <person name="Yoshida K."/>
            <person name="Fujiwara S."/>
            <person name="Wang Z.W."/>
            <person name="Zhang Y.Q."/>
            <person name="Mitsuda N."/>
            <person name="Wang M."/>
            <person name="Liu G.H."/>
            <person name="Pecoraro L."/>
            <person name="Huang H.X."/>
            <person name="Xiao X.J."/>
            <person name="Lin M."/>
            <person name="Wu X.Y."/>
            <person name="Wu W.L."/>
            <person name="Chen Y.Y."/>
            <person name="Chang S.B."/>
            <person name="Sakamoto S."/>
            <person name="Ohme-Takagi M."/>
            <person name="Yagi M."/>
            <person name="Zeng S.J."/>
            <person name="Shen C.Y."/>
            <person name="Yeh C.M."/>
            <person name="Luo Y.B."/>
            <person name="Tsai W.C."/>
            <person name="Van de Peer Y."/>
            <person name="Liu Z.J."/>
        </authorList>
    </citation>
    <scope>NUCLEOTIDE SEQUENCE [LARGE SCALE GENOMIC DNA]</scope>
    <source>
        <strain evidence="7">cv. Shenzhen</strain>
        <tissue evidence="6">Stem</tissue>
    </source>
</reference>
<proteinExistence type="predicted"/>
<dbReference type="PANTHER" id="PTHR13948:SF38">
    <property type="entry name" value="D111_G-PATCH DOMAIN-CONTAINING PROTEIN"/>
    <property type="match status" value="1"/>
</dbReference>
<sequence>MDGLFYTFENGNYVPLESGKEDKFVVDPCISYSNGSTKVESCVQQHCPSEGTKSDQPPSEWLEDTLIDLYLSGYANAAVHPDSEHGGEIPYVELNDHFSSDDLPNWQRSTENEEQTTDLRSMDESNDGVSSKCFSLEEENWQAQYGQVTQVADEDFPPFSIIDLWDWEMIRETKRKCDVMRLIGRLVRRSSTLHPSVPAGGSLFKTAAIRDVHLDLVRVASGKVYRLRSPSVKYLASLSKYDSSNPTKDWNFPDFFASDYDHKAVAHDQARNFDAVINSSSSIYLIESPCLAEKKRNSVYRDRAAERRALHGGFGTGPGQKNFFDNNVAGAARTPESGQIVDEANSSFGPGSYARKILESMGWKHGEALGRSNKGILEPLNPAGNKGYAGLGWNHSHFSL</sequence>
<evidence type="ECO:0000313" key="7">
    <source>
        <dbReference type="Proteomes" id="UP000236161"/>
    </source>
</evidence>
<dbReference type="GO" id="GO:0000398">
    <property type="term" value="P:mRNA splicing, via spliceosome"/>
    <property type="evidence" value="ECO:0007669"/>
    <property type="project" value="TreeGrafter"/>
</dbReference>
<feature type="domain" description="G-patch" evidence="5">
    <location>
        <begin position="350"/>
        <end position="396"/>
    </location>
</feature>
<feature type="region of interest" description="Disordered" evidence="4">
    <location>
        <begin position="102"/>
        <end position="130"/>
    </location>
</feature>
<evidence type="ECO:0000313" key="6">
    <source>
        <dbReference type="EMBL" id="PKA63906.1"/>
    </source>
</evidence>
<dbReference type="GO" id="GO:0005634">
    <property type="term" value="C:nucleus"/>
    <property type="evidence" value="ECO:0007669"/>
    <property type="project" value="UniProtKB-SubCell"/>
</dbReference>
<dbReference type="InterPro" id="IPR000467">
    <property type="entry name" value="G_patch_dom"/>
</dbReference>
<dbReference type="PROSITE" id="PS50174">
    <property type="entry name" value="G_PATCH"/>
    <property type="match status" value="1"/>
</dbReference>
<accession>A0A2I0B7Y4</accession>
<dbReference type="OrthoDB" id="4822at2759"/>
<evidence type="ECO:0000256" key="3">
    <source>
        <dbReference type="ARBA" id="ARBA00023242"/>
    </source>
</evidence>
<dbReference type="EMBL" id="KZ451906">
    <property type="protein sequence ID" value="PKA63906.1"/>
    <property type="molecule type" value="Genomic_DNA"/>
</dbReference>
<dbReference type="Pfam" id="PF01585">
    <property type="entry name" value="G-patch"/>
    <property type="match status" value="1"/>
</dbReference>
<dbReference type="AlphaFoldDB" id="A0A2I0B7Y4"/>
<protein>
    <recommendedName>
        <fullName evidence="5">G-patch domain-containing protein</fullName>
    </recommendedName>
</protein>
<gene>
    <name evidence="6" type="ORF">AXF42_Ash004916</name>
</gene>